<feature type="domain" description="HPt" evidence="13">
    <location>
        <begin position="769"/>
        <end position="862"/>
    </location>
</feature>
<dbReference type="SUPFAM" id="SSF52172">
    <property type="entry name" value="CheY-like"/>
    <property type="match status" value="2"/>
</dbReference>
<evidence type="ECO:0000256" key="9">
    <source>
        <dbReference type="ARBA" id="ARBA00023136"/>
    </source>
</evidence>
<evidence type="ECO:0000256" key="5">
    <source>
        <dbReference type="ARBA" id="ARBA00022741"/>
    </source>
</evidence>
<dbReference type="Pfam" id="PF02518">
    <property type="entry name" value="HATPase_c"/>
    <property type="match status" value="1"/>
</dbReference>
<evidence type="ECO:0000259" key="11">
    <source>
        <dbReference type="PROSITE" id="PS50109"/>
    </source>
</evidence>
<evidence type="ECO:0000256" key="7">
    <source>
        <dbReference type="ARBA" id="ARBA00022989"/>
    </source>
</evidence>
<evidence type="ECO:0000256" key="10">
    <source>
        <dbReference type="SAM" id="Phobius"/>
    </source>
</evidence>
<dbReference type="GO" id="GO:0005524">
    <property type="term" value="F:ATP binding"/>
    <property type="evidence" value="ECO:0007669"/>
    <property type="project" value="UniProtKB-KW"/>
</dbReference>
<evidence type="ECO:0000256" key="2">
    <source>
        <dbReference type="ARBA" id="ARBA00022475"/>
    </source>
</evidence>
<keyword evidence="2" id="KW-1003">Cell membrane</keyword>
<name>A0A1W1EJU9_9ZZZZ</name>
<dbReference type="InterPro" id="IPR036890">
    <property type="entry name" value="HATPase_C_sf"/>
</dbReference>
<proteinExistence type="predicted"/>
<evidence type="ECO:0000259" key="12">
    <source>
        <dbReference type="PROSITE" id="PS50110"/>
    </source>
</evidence>
<dbReference type="GO" id="GO:0000160">
    <property type="term" value="P:phosphorelay signal transduction system"/>
    <property type="evidence" value="ECO:0007669"/>
    <property type="project" value="UniProtKB-KW"/>
</dbReference>
<reference evidence="14" key="1">
    <citation type="submission" date="2016-10" db="EMBL/GenBank/DDBJ databases">
        <authorList>
            <person name="de Groot N.N."/>
        </authorList>
    </citation>
    <scope>NUCLEOTIDE SEQUENCE</scope>
</reference>
<dbReference type="InterPro" id="IPR003594">
    <property type="entry name" value="HATPase_dom"/>
</dbReference>
<dbReference type="CDD" id="cd17546">
    <property type="entry name" value="REC_hyHK_CKI1_RcsC-like"/>
    <property type="match status" value="1"/>
</dbReference>
<evidence type="ECO:0000256" key="3">
    <source>
        <dbReference type="ARBA" id="ARBA00022553"/>
    </source>
</evidence>
<keyword evidence="9 10" id="KW-0472">Membrane</keyword>
<evidence type="ECO:0000256" key="4">
    <source>
        <dbReference type="ARBA" id="ARBA00022692"/>
    </source>
</evidence>
<dbReference type="PANTHER" id="PTHR45339:SF1">
    <property type="entry name" value="HYBRID SIGNAL TRANSDUCTION HISTIDINE KINASE J"/>
    <property type="match status" value="1"/>
</dbReference>
<keyword evidence="6" id="KW-0067">ATP-binding</keyword>
<evidence type="ECO:0008006" key="15">
    <source>
        <dbReference type="Google" id="ProtNLM"/>
    </source>
</evidence>
<evidence type="ECO:0000256" key="6">
    <source>
        <dbReference type="ARBA" id="ARBA00022840"/>
    </source>
</evidence>
<dbReference type="PROSITE" id="PS50110">
    <property type="entry name" value="RESPONSE_REGULATORY"/>
    <property type="match status" value="2"/>
</dbReference>
<dbReference type="SUPFAM" id="SSF47226">
    <property type="entry name" value="Histidine-containing phosphotransfer domain, HPT domain"/>
    <property type="match status" value="1"/>
</dbReference>
<keyword evidence="5" id="KW-0547">Nucleotide-binding</keyword>
<keyword evidence="8" id="KW-0902">Two-component regulatory system</keyword>
<dbReference type="Gene3D" id="1.20.120.160">
    <property type="entry name" value="HPT domain"/>
    <property type="match status" value="1"/>
</dbReference>
<gene>
    <name evidence="14" type="ORF">MNB_SV-15-1542</name>
</gene>
<dbReference type="InterPro" id="IPR005467">
    <property type="entry name" value="His_kinase_dom"/>
</dbReference>
<sequence>MLFIVGIISQLDASSDNYSAVVIGKYKDELRANSSIEGFKDIILSEPTLKALKKKNFFNISKKKIEDQYLISVGPFYDDEVLAVVFYSLKEYFPNAIVIRYTTPISKLDNSITDAKNYYNPKKITENIVIDDKSSNWLPWILILILIGITIGIFLYYRRYIEIIESKYANIQKSHKDLEESQNLLLSTVSQRIKDSVEEIISQRDNILQTTITGESCDIEEKSKSLKNADELLLDTTSDLIVFLKLKSKKLEIEKELFNINTLLNEISGQLLNKYPDSNIELIFDINNNVPQLLVGDSNHISTIILNLFEQSLKTTTKGDIKLNIDTLSIEDNNIKLEIKIADDGSGIDEARLSQLFVPFKNENIEDDLGLYIAKELIDLMNGDITVRSKEDEGTVFTIILPLEINSANRELEDRESRLGIKKILIVEKNNNSAYALEKILRYFGYDTTLKSAENLEDSIGDLKYFDILALDLSILTPSLARHINDMKSKTGLKVVGLSNLLNKKHIDKDILTIIDKHLIKPLHRERVYEVLSNIFNHNSIDEKVETTLLEAPIKELPKEDNDIKEKVEEEKIEEIKYIPRVYKGEIHDAEGIEKDDFIVFRGAKLLIVEDNTINQKVILRVLNKSGIKIDIASNGEEALRLIEDKKGDYDFILMDISMPIMDGYEATKIIRKNDNYIHIPIVSLTSLGLDHEIKKMYESGMNACLIKPLKIGQLYSVFSLFLKKQTLLDEPSYDDEIYDDETEDEEIYYIEDNSILDTRSGIVYSKGNEILYIEILKEFLEVYANNFKQFKSYVESEDYDKVLALTRDMSGLSGAIGAHNMTHLLSEINQLFIYGAQKQLALYIDGYKKELGYLTHQIEQYIASRNI</sequence>
<feature type="transmembrane region" description="Helical" evidence="10">
    <location>
        <begin position="137"/>
        <end position="157"/>
    </location>
</feature>
<keyword evidence="4 10" id="KW-0812">Transmembrane</keyword>
<dbReference type="GO" id="GO:0005886">
    <property type="term" value="C:plasma membrane"/>
    <property type="evidence" value="ECO:0007669"/>
    <property type="project" value="UniProtKB-SubCell"/>
</dbReference>
<organism evidence="14">
    <name type="scientific">hydrothermal vent metagenome</name>
    <dbReference type="NCBI Taxonomy" id="652676"/>
    <lineage>
        <taxon>unclassified sequences</taxon>
        <taxon>metagenomes</taxon>
        <taxon>ecological metagenomes</taxon>
    </lineage>
</organism>
<dbReference type="PRINTS" id="PR00344">
    <property type="entry name" value="BCTRLSENSOR"/>
</dbReference>
<keyword evidence="7 10" id="KW-1133">Transmembrane helix</keyword>
<dbReference type="SMART" id="SM00387">
    <property type="entry name" value="HATPase_c"/>
    <property type="match status" value="1"/>
</dbReference>
<dbReference type="InterPro" id="IPR004358">
    <property type="entry name" value="Sig_transdc_His_kin-like_C"/>
</dbReference>
<dbReference type="InterPro" id="IPR036641">
    <property type="entry name" value="HPT_dom_sf"/>
</dbReference>
<feature type="domain" description="Histidine kinase" evidence="11">
    <location>
        <begin position="188"/>
        <end position="405"/>
    </location>
</feature>
<evidence type="ECO:0000256" key="8">
    <source>
        <dbReference type="ARBA" id="ARBA00023012"/>
    </source>
</evidence>
<dbReference type="Gene3D" id="3.30.565.10">
    <property type="entry name" value="Histidine kinase-like ATPase, C-terminal domain"/>
    <property type="match status" value="1"/>
</dbReference>
<evidence type="ECO:0000256" key="1">
    <source>
        <dbReference type="ARBA" id="ARBA00004651"/>
    </source>
</evidence>
<dbReference type="EMBL" id="FRYL01000031">
    <property type="protein sequence ID" value="SHO81158.1"/>
    <property type="molecule type" value="Genomic_DNA"/>
</dbReference>
<accession>A0A1W1EJU9</accession>
<dbReference type="InterPro" id="IPR011006">
    <property type="entry name" value="CheY-like_superfamily"/>
</dbReference>
<dbReference type="InterPro" id="IPR001789">
    <property type="entry name" value="Sig_transdc_resp-reg_receiver"/>
</dbReference>
<dbReference type="SMART" id="SM00448">
    <property type="entry name" value="REC"/>
    <property type="match status" value="1"/>
</dbReference>
<dbReference type="PROSITE" id="PS50894">
    <property type="entry name" value="HPT"/>
    <property type="match status" value="1"/>
</dbReference>
<feature type="domain" description="Response regulatory" evidence="12">
    <location>
        <begin position="605"/>
        <end position="723"/>
    </location>
</feature>
<evidence type="ECO:0000313" key="14">
    <source>
        <dbReference type="EMBL" id="SHO81158.1"/>
    </source>
</evidence>
<dbReference type="Gene3D" id="3.40.50.2300">
    <property type="match status" value="2"/>
</dbReference>
<keyword evidence="3" id="KW-0597">Phosphoprotein</keyword>
<evidence type="ECO:0000259" key="13">
    <source>
        <dbReference type="PROSITE" id="PS50894"/>
    </source>
</evidence>
<comment type="subcellular location">
    <subcellularLocation>
        <location evidence="1">Cell membrane</location>
        <topology evidence="1">Multi-pass membrane protein</topology>
    </subcellularLocation>
</comment>
<dbReference type="AlphaFoldDB" id="A0A1W1EJU9"/>
<dbReference type="InterPro" id="IPR008207">
    <property type="entry name" value="Sig_transdc_His_kin_Hpt_dom"/>
</dbReference>
<dbReference type="SUPFAM" id="SSF55874">
    <property type="entry name" value="ATPase domain of HSP90 chaperone/DNA topoisomerase II/histidine kinase"/>
    <property type="match status" value="1"/>
</dbReference>
<feature type="domain" description="Response regulatory" evidence="12">
    <location>
        <begin position="423"/>
        <end position="536"/>
    </location>
</feature>
<dbReference type="Pfam" id="PF00072">
    <property type="entry name" value="Response_reg"/>
    <property type="match status" value="1"/>
</dbReference>
<dbReference type="PANTHER" id="PTHR45339">
    <property type="entry name" value="HYBRID SIGNAL TRANSDUCTION HISTIDINE KINASE J"/>
    <property type="match status" value="1"/>
</dbReference>
<dbReference type="PROSITE" id="PS50109">
    <property type="entry name" value="HIS_KIN"/>
    <property type="match status" value="1"/>
</dbReference>
<protein>
    <recommendedName>
        <fullName evidence="15">Histidine kinase</fullName>
    </recommendedName>
</protein>
<dbReference type="GO" id="GO:0016772">
    <property type="term" value="F:transferase activity, transferring phosphorus-containing groups"/>
    <property type="evidence" value="ECO:0007669"/>
    <property type="project" value="InterPro"/>
</dbReference>